<sequence>MYDFYEILLAILYVRIVWLEKVMLRLYPWQQQCRSNKFCCERTAHEIPYFLVNNTHKKRNRRNALSRSINTKIACKVKAKPKEASSRSINTKIPCKVKAKPKERLKSQHKHK</sequence>
<dbReference type="AlphaFoldDB" id="A0A8D9F4R6"/>
<accession>A0A8D9F4R6</accession>
<evidence type="ECO:0000313" key="1">
    <source>
        <dbReference type="EMBL" id="CAG6777613.1"/>
    </source>
</evidence>
<proteinExistence type="predicted"/>
<protein>
    <submittedName>
        <fullName evidence="1">Uncharacterized protein</fullName>
    </submittedName>
</protein>
<name>A0A8D9F4R6_9HEMI</name>
<dbReference type="EMBL" id="HBUF01606188">
    <property type="protein sequence ID" value="CAG6777613.1"/>
    <property type="molecule type" value="Transcribed_RNA"/>
</dbReference>
<reference evidence="1" key="1">
    <citation type="submission" date="2021-05" db="EMBL/GenBank/DDBJ databases">
        <authorList>
            <person name="Alioto T."/>
            <person name="Alioto T."/>
            <person name="Gomez Garrido J."/>
        </authorList>
    </citation>
    <scope>NUCLEOTIDE SEQUENCE</scope>
</reference>
<organism evidence="1">
    <name type="scientific">Cacopsylla melanoneura</name>
    <dbReference type="NCBI Taxonomy" id="428564"/>
    <lineage>
        <taxon>Eukaryota</taxon>
        <taxon>Metazoa</taxon>
        <taxon>Ecdysozoa</taxon>
        <taxon>Arthropoda</taxon>
        <taxon>Hexapoda</taxon>
        <taxon>Insecta</taxon>
        <taxon>Pterygota</taxon>
        <taxon>Neoptera</taxon>
        <taxon>Paraneoptera</taxon>
        <taxon>Hemiptera</taxon>
        <taxon>Sternorrhyncha</taxon>
        <taxon>Psylloidea</taxon>
        <taxon>Psyllidae</taxon>
        <taxon>Psyllinae</taxon>
        <taxon>Cacopsylla</taxon>
    </lineage>
</organism>